<feature type="domain" description="Purine catabolism PurC-like" evidence="2">
    <location>
        <begin position="8"/>
        <end position="127"/>
    </location>
</feature>
<keyword evidence="6" id="KW-1185">Reference proteome</keyword>
<comment type="similarity">
    <text evidence="1">Belongs to the CdaR family.</text>
</comment>
<organism evidence="5 6">
    <name type="scientific">Pseudaeromonas paramecii</name>
    <dbReference type="NCBI Taxonomy" id="2138166"/>
    <lineage>
        <taxon>Bacteria</taxon>
        <taxon>Pseudomonadati</taxon>
        <taxon>Pseudomonadota</taxon>
        <taxon>Gammaproteobacteria</taxon>
        <taxon>Aeromonadales</taxon>
        <taxon>Aeromonadaceae</taxon>
        <taxon>Pseudaeromonas</taxon>
    </lineage>
</organism>
<evidence type="ECO:0000259" key="2">
    <source>
        <dbReference type="Pfam" id="PF07905"/>
    </source>
</evidence>
<dbReference type="InterPro" id="IPR012914">
    <property type="entry name" value="PucR_dom"/>
</dbReference>
<evidence type="ECO:0000313" key="5">
    <source>
        <dbReference type="EMBL" id="GAA4493149.1"/>
    </source>
</evidence>
<gene>
    <name evidence="5" type="ORF">GCM10023095_02880</name>
</gene>
<dbReference type="PANTHER" id="PTHR33744">
    <property type="entry name" value="CARBOHYDRATE DIACID REGULATOR"/>
    <property type="match status" value="1"/>
</dbReference>
<dbReference type="Gene3D" id="1.10.10.2840">
    <property type="entry name" value="PucR C-terminal helix-turn-helix domain"/>
    <property type="match status" value="1"/>
</dbReference>
<dbReference type="SUPFAM" id="SSF46689">
    <property type="entry name" value="Homeodomain-like"/>
    <property type="match status" value="1"/>
</dbReference>
<name>A0ABP8PVE8_9GAMM</name>
<feature type="domain" description="CdaR GGDEF-like" evidence="4">
    <location>
        <begin position="151"/>
        <end position="281"/>
    </location>
</feature>
<sequence>MTIRCADIPHLPGLESIRLRAGLQGSQQPIRWPYVVENDTLAPWVQGGELVFVTGINHRRSEENLKQLIREGVERQVAGMVILTGPEYIKAIPGPVLALANHLNFTLLEQPYALKMVLVTEVISNAIVQDNLLGQSVRLFLSRLINGFAEAPELIHLRASELGLPDRHPYVVLALRAELQTSEQAPGCALLHRRQQLEQALGELLQRRHIDWPVLGQDQDLLALWPTQQSSATALDEELRQALAVLTRKFPDLALHLGISELTPDLSQLACAVDQARQAVQFGQQAGSPLFFSEQLGIARLFAAIPQRQLLAQFCREQLGVLCFAREGQPWELKQTLSQYLNQLNNQQEVAQQLGIHRNTLSYRLKRIEQLTGRSLSDPFSRLNLQNALLIEQILLQHHHIHQAKA</sequence>
<dbReference type="Pfam" id="PF13556">
    <property type="entry name" value="HTH_30"/>
    <property type="match status" value="1"/>
</dbReference>
<comment type="caution">
    <text evidence="5">The sequence shown here is derived from an EMBL/GenBank/DDBJ whole genome shotgun (WGS) entry which is preliminary data.</text>
</comment>
<feature type="domain" description="PucR C-terminal helix-turn-helix" evidence="3">
    <location>
        <begin position="334"/>
        <end position="391"/>
    </location>
</feature>
<evidence type="ECO:0000259" key="3">
    <source>
        <dbReference type="Pfam" id="PF13556"/>
    </source>
</evidence>
<evidence type="ECO:0000256" key="1">
    <source>
        <dbReference type="ARBA" id="ARBA00006754"/>
    </source>
</evidence>
<dbReference type="InterPro" id="IPR051448">
    <property type="entry name" value="CdaR-like_regulators"/>
</dbReference>
<dbReference type="InterPro" id="IPR025736">
    <property type="entry name" value="PucR_C-HTH_dom"/>
</dbReference>
<dbReference type="Pfam" id="PF07905">
    <property type="entry name" value="PucR"/>
    <property type="match status" value="1"/>
</dbReference>
<dbReference type="PANTHER" id="PTHR33744:SF1">
    <property type="entry name" value="DNA-BINDING TRANSCRIPTIONAL ACTIVATOR ADER"/>
    <property type="match status" value="1"/>
</dbReference>
<accession>A0ABP8PVE8</accession>
<dbReference type="InterPro" id="IPR042070">
    <property type="entry name" value="PucR_C-HTH_sf"/>
</dbReference>
<dbReference type="EMBL" id="BAABFC010000001">
    <property type="protein sequence ID" value="GAA4493149.1"/>
    <property type="molecule type" value="Genomic_DNA"/>
</dbReference>
<dbReference type="Proteomes" id="UP001501321">
    <property type="component" value="Unassembled WGS sequence"/>
</dbReference>
<proteinExistence type="inferred from homology"/>
<protein>
    <submittedName>
        <fullName evidence="5">PucR family transcriptional regulator</fullName>
    </submittedName>
</protein>
<evidence type="ECO:0000313" key="6">
    <source>
        <dbReference type="Proteomes" id="UP001501321"/>
    </source>
</evidence>
<evidence type="ECO:0000259" key="4">
    <source>
        <dbReference type="Pfam" id="PF17853"/>
    </source>
</evidence>
<dbReference type="Pfam" id="PF17853">
    <property type="entry name" value="GGDEF_2"/>
    <property type="match status" value="1"/>
</dbReference>
<reference evidence="6" key="1">
    <citation type="journal article" date="2019" name="Int. J. Syst. Evol. Microbiol.">
        <title>The Global Catalogue of Microorganisms (GCM) 10K type strain sequencing project: providing services to taxonomists for standard genome sequencing and annotation.</title>
        <authorList>
            <consortium name="The Broad Institute Genomics Platform"/>
            <consortium name="The Broad Institute Genome Sequencing Center for Infectious Disease"/>
            <person name="Wu L."/>
            <person name="Ma J."/>
        </authorList>
    </citation>
    <scope>NUCLEOTIDE SEQUENCE [LARGE SCALE GENOMIC DNA]</scope>
    <source>
        <strain evidence="6">JCM 32226</strain>
    </source>
</reference>
<dbReference type="RefSeq" id="WP_345009328.1">
    <property type="nucleotide sequence ID" value="NZ_BAABFC010000001.1"/>
</dbReference>
<dbReference type="InterPro" id="IPR009057">
    <property type="entry name" value="Homeodomain-like_sf"/>
</dbReference>
<dbReference type="InterPro" id="IPR041522">
    <property type="entry name" value="CdaR_GGDEF"/>
</dbReference>